<dbReference type="OrthoDB" id="2687452at2759"/>
<reference evidence="2 3" key="1">
    <citation type="journal article" date="2018" name="Front. Microbiol.">
        <title>Genome-Wide Analysis of Corynespora cassiicola Leaf Fall Disease Putative Effectors.</title>
        <authorList>
            <person name="Lopez D."/>
            <person name="Ribeiro S."/>
            <person name="Label P."/>
            <person name="Fumanal B."/>
            <person name="Venisse J.S."/>
            <person name="Kohler A."/>
            <person name="de Oliveira R.R."/>
            <person name="Labutti K."/>
            <person name="Lipzen A."/>
            <person name="Lail K."/>
            <person name="Bauer D."/>
            <person name="Ohm R.A."/>
            <person name="Barry K.W."/>
            <person name="Spatafora J."/>
            <person name="Grigoriev I.V."/>
            <person name="Martin F.M."/>
            <person name="Pujade-Renaud V."/>
        </authorList>
    </citation>
    <scope>NUCLEOTIDE SEQUENCE [LARGE SCALE GENOMIC DNA]</scope>
    <source>
        <strain evidence="2 3">Philippines</strain>
    </source>
</reference>
<dbReference type="EMBL" id="KZ678138">
    <property type="protein sequence ID" value="PSN64690.1"/>
    <property type="molecule type" value="Genomic_DNA"/>
</dbReference>
<keyword evidence="3" id="KW-1185">Reference proteome</keyword>
<dbReference type="Proteomes" id="UP000240883">
    <property type="component" value="Unassembled WGS sequence"/>
</dbReference>
<proteinExistence type="predicted"/>
<name>A0A2T2NH27_CORCC</name>
<feature type="compositionally biased region" description="Basic and acidic residues" evidence="1">
    <location>
        <begin position="112"/>
        <end position="141"/>
    </location>
</feature>
<accession>A0A2T2NH27</accession>
<dbReference type="AlphaFoldDB" id="A0A2T2NH27"/>
<feature type="region of interest" description="Disordered" evidence="1">
    <location>
        <begin position="1"/>
        <end position="39"/>
    </location>
</feature>
<evidence type="ECO:0000313" key="3">
    <source>
        <dbReference type="Proteomes" id="UP000240883"/>
    </source>
</evidence>
<evidence type="ECO:0000256" key="1">
    <source>
        <dbReference type="SAM" id="MobiDB-lite"/>
    </source>
</evidence>
<feature type="compositionally biased region" description="Polar residues" evidence="1">
    <location>
        <begin position="1"/>
        <end position="11"/>
    </location>
</feature>
<evidence type="ECO:0000313" key="2">
    <source>
        <dbReference type="EMBL" id="PSN64690.1"/>
    </source>
</evidence>
<sequence length="141" mass="16187">MFSSSTFSTTIPAALPSPQRSPPPQSKPRVRQQHRVQTRTQTDEVIGYVLANKKIFKCPQKPCAELKFGRLADLRRHHDQAHARNRLQFFCPYDGCPRSNAIGGGQGRSFGTRKDKRDEHVKNVHEKDRHSDRFSPDEESY</sequence>
<feature type="compositionally biased region" description="Basic residues" evidence="1">
    <location>
        <begin position="28"/>
        <end position="37"/>
    </location>
</feature>
<protein>
    <submittedName>
        <fullName evidence="2">Uncharacterized protein</fullName>
    </submittedName>
</protein>
<organism evidence="2 3">
    <name type="scientific">Corynespora cassiicola Philippines</name>
    <dbReference type="NCBI Taxonomy" id="1448308"/>
    <lineage>
        <taxon>Eukaryota</taxon>
        <taxon>Fungi</taxon>
        <taxon>Dikarya</taxon>
        <taxon>Ascomycota</taxon>
        <taxon>Pezizomycotina</taxon>
        <taxon>Dothideomycetes</taxon>
        <taxon>Pleosporomycetidae</taxon>
        <taxon>Pleosporales</taxon>
        <taxon>Corynesporascaceae</taxon>
        <taxon>Corynespora</taxon>
    </lineage>
</organism>
<gene>
    <name evidence="2" type="ORF">BS50DRAFT_499054</name>
</gene>
<feature type="region of interest" description="Disordered" evidence="1">
    <location>
        <begin position="98"/>
        <end position="141"/>
    </location>
</feature>